<dbReference type="AlphaFoldDB" id="A0A1P8AZV8"/>
<evidence type="ECO:0000313" key="2">
    <source>
        <dbReference type="Araport" id="AT2G22465"/>
    </source>
</evidence>
<organism evidence="3 4">
    <name type="scientific">Arabidopsis thaliana</name>
    <name type="common">Mouse-ear cress</name>
    <dbReference type="NCBI Taxonomy" id="3702"/>
    <lineage>
        <taxon>Eukaryota</taxon>
        <taxon>Viridiplantae</taxon>
        <taxon>Streptophyta</taxon>
        <taxon>Embryophyta</taxon>
        <taxon>Tracheophyta</taxon>
        <taxon>Spermatophyta</taxon>
        <taxon>Magnoliopsida</taxon>
        <taxon>eudicotyledons</taxon>
        <taxon>Gunneridae</taxon>
        <taxon>Pentapetalae</taxon>
        <taxon>rosids</taxon>
        <taxon>malvids</taxon>
        <taxon>Brassicales</taxon>
        <taxon>Brassicaceae</taxon>
        <taxon>Camelineae</taxon>
        <taxon>Arabidopsis</taxon>
    </lineage>
</organism>
<evidence type="ECO:0000256" key="1">
    <source>
        <dbReference type="SAM" id="Phobius"/>
    </source>
</evidence>
<dbReference type="KEGG" id="ath:AT2G22465"/>
<accession>A0A1P8AZV8</accession>
<protein>
    <submittedName>
        <fullName evidence="3">Transmembrane protein</fullName>
    </submittedName>
</protein>
<proteinExistence type="predicted"/>
<keyword evidence="1" id="KW-1133">Transmembrane helix</keyword>
<keyword evidence="1" id="KW-0472">Membrane</keyword>
<reference evidence="4" key="2">
    <citation type="journal article" date="2017" name="Plant J.">
        <title>Araport11: a complete reannotation of the Arabidopsis thaliana reference genome.</title>
        <authorList>
            <person name="Cheng C.Y."/>
            <person name="Krishnakumar V."/>
            <person name="Chan A.P."/>
            <person name="Thibaud-Nissen F."/>
            <person name="Schobel S."/>
            <person name="Town C.D."/>
        </authorList>
    </citation>
    <scope>GENOME REANNOTATION</scope>
    <source>
        <strain evidence="4">cv. Columbia</strain>
    </source>
</reference>
<dbReference type="RefSeq" id="NP_001324364.1">
    <property type="nucleotide sequence ID" value="NM_001335799.1"/>
</dbReference>
<dbReference type="Araport" id="AT2G22465"/>
<reference evidence="3 4" key="1">
    <citation type="journal article" date="1999" name="Nature">
        <title>Sequence and analysis of chromosome 2 of the plant Arabidopsis thaliana.</title>
        <authorList>
            <person name="Lin X."/>
            <person name="Kaul S."/>
            <person name="Rounsley S."/>
            <person name="Shea T.P."/>
            <person name="Benito M.I."/>
            <person name="Town C.D."/>
            <person name="Fujii C.Y."/>
            <person name="Mason T."/>
            <person name="Bowman C.L."/>
            <person name="Barnstead M."/>
            <person name="Feldblyum T.V."/>
            <person name="Buell C.R."/>
            <person name="Ketchum K.A."/>
            <person name="Lee J."/>
            <person name="Ronning C.M."/>
            <person name="Koo H.L."/>
            <person name="Moffat K.S."/>
            <person name="Cronin L.A."/>
            <person name="Shen M."/>
            <person name="Pai G."/>
            <person name="Van Aken S."/>
            <person name="Umayam L."/>
            <person name="Tallon L.J."/>
            <person name="Gill J.E."/>
            <person name="Adams M.D."/>
            <person name="Carrera A.J."/>
            <person name="Creasy T.H."/>
            <person name="Goodman H.M."/>
            <person name="Somerville C.R."/>
            <person name="Copenhaver G.P."/>
            <person name="Preuss D."/>
            <person name="Nierman W.C."/>
            <person name="White O."/>
            <person name="Eisen J.A."/>
            <person name="Salzberg S.L."/>
            <person name="Fraser C.M."/>
            <person name="Venter J.C."/>
        </authorList>
    </citation>
    <scope>NUCLEOTIDE SEQUENCE [LARGE SCALE GENOMIC DNA]</scope>
    <source>
        <strain evidence="4">cv. Columbia</strain>
    </source>
</reference>
<dbReference type="TAIR" id="AT2G22465"/>
<dbReference type="EMBL" id="CP002685">
    <property type="protein sequence ID" value="ANM62187.1"/>
    <property type="molecule type" value="Genomic_DNA"/>
</dbReference>
<feature type="transmembrane region" description="Helical" evidence="1">
    <location>
        <begin position="12"/>
        <end position="30"/>
    </location>
</feature>
<evidence type="ECO:0000313" key="4">
    <source>
        <dbReference type="Proteomes" id="UP000006548"/>
    </source>
</evidence>
<dbReference type="InParanoid" id="A0A1P8AZV8"/>
<sequence>MALTKKSRRLVFRCYVLTLYATLLLSFLELKPSLELLARGEDQDEERDEEERKEDVRDLICKLGLKAE</sequence>
<dbReference type="GeneID" id="28718293"/>
<gene>
    <name evidence="2 3" type="ordered locus">At2g22465</name>
</gene>
<name>A0A1P8AZV8_ARATH</name>
<keyword evidence="1 3" id="KW-0812">Transmembrane</keyword>
<dbReference type="Proteomes" id="UP000006548">
    <property type="component" value="Chromosome 2"/>
</dbReference>
<evidence type="ECO:0000313" key="3">
    <source>
        <dbReference type="EMBL" id="ANM62187.1"/>
    </source>
</evidence>
<keyword evidence="4" id="KW-1185">Reference proteome</keyword>